<accession>A0ABV8FSS3</accession>
<dbReference type="InterPro" id="IPR041628">
    <property type="entry name" value="ChlI/MoxR_AAA_lid"/>
</dbReference>
<dbReference type="Proteomes" id="UP001595847">
    <property type="component" value="Unassembled WGS sequence"/>
</dbReference>
<protein>
    <submittedName>
        <fullName evidence="3">AAA family ATPase</fullName>
    </submittedName>
</protein>
<dbReference type="InterPro" id="IPR027417">
    <property type="entry name" value="P-loop_NTPase"/>
</dbReference>
<dbReference type="SUPFAM" id="SSF52540">
    <property type="entry name" value="P-loop containing nucleoside triphosphate hydrolases"/>
    <property type="match status" value="1"/>
</dbReference>
<organism evidence="3 4">
    <name type="scientific">Nocardiopsis sediminis</name>
    <dbReference type="NCBI Taxonomy" id="1778267"/>
    <lineage>
        <taxon>Bacteria</taxon>
        <taxon>Bacillati</taxon>
        <taxon>Actinomycetota</taxon>
        <taxon>Actinomycetes</taxon>
        <taxon>Streptosporangiales</taxon>
        <taxon>Nocardiopsidaceae</taxon>
        <taxon>Nocardiopsis</taxon>
    </lineage>
</organism>
<dbReference type="Gene3D" id="1.10.8.80">
    <property type="entry name" value="Magnesium chelatase subunit I, C-Terminal domain"/>
    <property type="match status" value="1"/>
</dbReference>
<comment type="caution">
    <text evidence="3">The sequence shown here is derived from an EMBL/GenBank/DDBJ whole genome shotgun (WGS) entry which is preliminary data.</text>
</comment>
<feature type="domain" description="ATPase AAA-3" evidence="1">
    <location>
        <begin position="60"/>
        <end position="190"/>
    </location>
</feature>
<keyword evidence="4" id="KW-1185">Reference proteome</keyword>
<gene>
    <name evidence="3" type="ORF">ACFOVU_19520</name>
</gene>
<sequence>MTTIDAGADSRGAAGPTLSTTEAADHGALIGRLTAAIGSAVAGAAGTVHLAVVALVSEGHILVEDVPGVGKTRLARSLAASVGGDHRRVQFTPDLLPSDLTGVNVFNQASREFEFHPGPIFANVVVADEINRAAPKTQSALLEVMEERLVTVDGVRYSVPDPFLIVATQNPVESSGTFRLPEAQLDRFLLRLSLGYPDEAAEMAIMRGTSLPAPESLAPVADAAALAAVRDAVRRVHVADSLYGYILTLARATRNHPHLRLGVSPRATAALAHAARAYALSRGRAFVIPEDVDALVAPVWAHRLVLTPDSLVSGRSEAGILAEVAAAAPAPQPEQAVSR</sequence>
<evidence type="ECO:0000313" key="4">
    <source>
        <dbReference type="Proteomes" id="UP001595847"/>
    </source>
</evidence>
<dbReference type="PANTHER" id="PTHR42759">
    <property type="entry name" value="MOXR FAMILY PROTEIN"/>
    <property type="match status" value="1"/>
</dbReference>
<dbReference type="Gene3D" id="3.40.50.300">
    <property type="entry name" value="P-loop containing nucleotide triphosphate hydrolases"/>
    <property type="match status" value="1"/>
</dbReference>
<evidence type="ECO:0000313" key="3">
    <source>
        <dbReference type="EMBL" id="MFC3998128.1"/>
    </source>
</evidence>
<dbReference type="InterPro" id="IPR050764">
    <property type="entry name" value="CbbQ/NirQ/NorQ/GpvN"/>
</dbReference>
<dbReference type="PIRSF" id="PIRSF002849">
    <property type="entry name" value="AAA_ATPase_chaperone_MoxR_prd"/>
    <property type="match status" value="1"/>
</dbReference>
<reference evidence="4" key="1">
    <citation type="journal article" date="2019" name="Int. J. Syst. Evol. Microbiol.">
        <title>The Global Catalogue of Microorganisms (GCM) 10K type strain sequencing project: providing services to taxonomists for standard genome sequencing and annotation.</title>
        <authorList>
            <consortium name="The Broad Institute Genomics Platform"/>
            <consortium name="The Broad Institute Genome Sequencing Center for Infectious Disease"/>
            <person name="Wu L."/>
            <person name="Ma J."/>
        </authorList>
    </citation>
    <scope>NUCLEOTIDE SEQUENCE [LARGE SCALE GENOMIC DNA]</scope>
    <source>
        <strain evidence="4">TBRC 1826</strain>
    </source>
</reference>
<feature type="domain" description="ChlI/MoxR AAA lid" evidence="2">
    <location>
        <begin position="251"/>
        <end position="313"/>
    </location>
</feature>
<dbReference type="CDD" id="cd00009">
    <property type="entry name" value="AAA"/>
    <property type="match status" value="1"/>
</dbReference>
<dbReference type="InterPro" id="IPR011703">
    <property type="entry name" value="ATPase_AAA-3"/>
</dbReference>
<evidence type="ECO:0000259" key="2">
    <source>
        <dbReference type="Pfam" id="PF17863"/>
    </source>
</evidence>
<name>A0ABV8FSS3_9ACTN</name>
<evidence type="ECO:0000259" key="1">
    <source>
        <dbReference type="Pfam" id="PF07726"/>
    </source>
</evidence>
<dbReference type="PANTHER" id="PTHR42759:SF5">
    <property type="entry name" value="METHANOL DEHYDROGENASE REGULATOR"/>
    <property type="match status" value="1"/>
</dbReference>
<dbReference type="Pfam" id="PF17863">
    <property type="entry name" value="AAA_lid_2"/>
    <property type="match status" value="1"/>
</dbReference>
<dbReference type="EMBL" id="JBHSBH010000012">
    <property type="protein sequence ID" value="MFC3998128.1"/>
    <property type="molecule type" value="Genomic_DNA"/>
</dbReference>
<proteinExistence type="predicted"/>
<dbReference type="Pfam" id="PF07726">
    <property type="entry name" value="AAA_3"/>
    <property type="match status" value="1"/>
</dbReference>
<dbReference type="RefSeq" id="WP_378535682.1">
    <property type="nucleotide sequence ID" value="NZ_JBHSBH010000012.1"/>
</dbReference>